<keyword evidence="7 9" id="KW-0573">Peptidoglycan synthesis</keyword>
<comment type="similarity">
    <text evidence="1">Belongs to the MurCDEF family. MurE subfamily.</text>
</comment>
<dbReference type="SUPFAM" id="SSF53244">
    <property type="entry name" value="MurD-like peptide ligases, peptide-binding domain"/>
    <property type="match status" value="1"/>
</dbReference>
<keyword evidence="6 9" id="KW-0133">Cell shape</keyword>
<evidence type="ECO:0000256" key="4">
    <source>
        <dbReference type="ARBA" id="ARBA00022741"/>
    </source>
</evidence>
<evidence type="ECO:0008006" key="14">
    <source>
        <dbReference type="Google" id="ProtNLM"/>
    </source>
</evidence>
<dbReference type="InterPro" id="IPR018109">
    <property type="entry name" value="Folylpolyglutamate_synth_CS"/>
</dbReference>
<dbReference type="GO" id="GO:0005524">
    <property type="term" value="F:ATP binding"/>
    <property type="evidence" value="ECO:0007669"/>
    <property type="project" value="UniProtKB-KW"/>
</dbReference>
<evidence type="ECO:0000256" key="6">
    <source>
        <dbReference type="ARBA" id="ARBA00022960"/>
    </source>
</evidence>
<keyword evidence="3" id="KW-0436">Ligase</keyword>
<dbReference type="Gene3D" id="3.90.190.20">
    <property type="entry name" value="Mur ligase, C-terminal domain"/>
    <property type="match status" value="1"/>
</dbReference>
<dbReference type="InterPro" id="IPR013221">
    <property type="entry name" value="Mur_ligase_cen"/>
</dbReference>
<dbReference type="InterPro" id="IPR005761">
    <property type="entry name" value="UDP-N-AcMur-Glu-dNH2Pim_ligase"/>
</dbReference>
<dbReference type="GO" id="GO:0004326">
    <property type="term" value="F:tetrahydrofolylpolyglutamate synthase activity"/>
    <property type="evidence" value="ECO:0007669"/>
    <property type="project" value="InterPro"/>
</dbReference>
<evidence type="ECO:0000256" key="1">
    <source>
        <dbReference type="ARBA" id="ARBA00005898"/>
    </source>
</evidence>
<comment type="subcellular location">
    <subcellularLocation>
        <location evidence="9">Cytoplasm</location>
    </subcellularLocation>
</comment>
<feature type="domain" description="Mur ligase central" evidence="11">
    <location>
        <begin position="21"/>
        <end position="239"/>
    </location>
</feature>
<sequence>MAFLAALWYSFPSEGMVVVGVTGTKGKSSTIFMLSKILEEAGMKVAVSSSLMFKIKENEWLNPYHMTMAGRFKLQEFLYQAKQAGCTHVLIETTSEGIKQYRHKFINFDVAIFTNLTPEHIEAHGGFENYKRAKGKLFEALASGSAKKINGAPVPKIAVLNMDDPHAEYFMRFGADKKYGFGLKGTCKLPAQEQNACVFASLTNSDAAGIAFTVGHTALHLPLLGQFNIYNALCAVVAAQSLGVNADVAKEALKKVIEIPGRMKFVQSGQKFSAIIDLAHTPSSFEAVFETAQAVRKEKGRIVAVFGAAGGGRDKWKRPELGSIAAKNADHIILTNEDPYDEAPRGILEQIKGGITAANFRGPVEIVEDRTLAIRHAVNLARWNDVVLFLGKGTEQTMVLRDATIPWNEEEVVAVEIRNMLYDRK</sequence>
<gene>
    <name evidence="12" type="ORF">A2988_02895</name>
</gene>
<dbReference type="Pfam" id="PF08245">
    <property type="entry name" value="Mur_ligase_M"/>
    <property type="match status" value="1"/>
</dbReference>
<comment type="pathway">
    <text evidence="9">Cell wall biogenesis; peptidoglycan biosynthesis.</text>
</comment>
<dbReference type="GO" id="GO:0005737">
    <property type="term" value="C:cytoplasm"/>
    <property type="evidence" value="ECO:0007669"/>
    <property type="project" value="UniProtKB-SubCell"/>
</dbReference>
<evidence type="ECO:0000259" key="11">
    <source>
        <dbReference type="Pfam" id="PF08245"/>
    </source>
</evidence>
<keyword evidence="2" id="KW-0963">Cytoplasm</keyword>
<keyword evidence="9" id="KW-0131">Cell cycle</keyword>
<evidence type="ECO:0000313" key="13">
    <source>
        <dbReference type="Proteomes" id="UP000176650"/>
    </source>
</evidence>
<name>A0A1F5BUX7_9BACT</name>
<evidence type="ECO:0000256" key="3">
    <source>
        <dbReference type="ARBA" id="ARBA00022598"/>
    </source>
</evidence>
<dbReference type="NCBIfam" id="TIGR01085">
    <property type="entry name" value="murE"/>
    <property type="match status" value="1"/>
</dbReference>
<keyword evidence="4" id="KW-0547">Nucleotide-binding</keyword>
<dbReference type="UniPathway" id="UPA00219"/>
<dbReference type="Proteomes" id="UP000176650">
    <property type="component" value="Unassembled WGS sequence"/>
</dbReference>
<dbReference type="PROSITE" id="PS01011">
    <property type="entry name" value="FOLYLPOLYGLU_SYNT_1"/>
    <property type="match status" value="1"/>
</dbReference>
<dbReference type="GO" id="GO:0071555">
    <property type="term" value="P:cell wall organization"/>
    <property type="evidence" value="ECO:0007669"/>
    <property type="project" value="UniProtKB-KW"/>
</dbReference>
<dbReference type="PANTHER" id="PTHR23135">
    <property type="entry name" value="MUR LIGASE FAMILY MEMBER"/>
    <property type="match status" value="1"/>
</dbReference>
<keyword evidence="5" id="KW-0067">ATP-binding</keyword>
<evidence type="ECO:0000259" key="10">
    <source>
        <dbReference type="Pfam" id="PF02875"/>
    </source>
</evidence>
<organism evidence="12 13">
    <name type="scientific">Candidatus Azambacteria bacterium RIFCSPLOWO2_01_FULL_46_25</name>
    <dbReference type="NCBI Taxonomy" id="1797298"/>
    <lineage>
        <taxon>Bacteria</taxon>
        <taxon>Candidatus Azamiibacteriota</taxon>
    </lineage>
</organism>
<evidence type="ECO:0000256" key="2">
    <source>
        <dbReference type="ARBA" id="ARBA00022490"/>
    </source>
</evidence>
<proteinExistence type="inferred from homology"/>
<evidence type="ECO:0000256" key="9">
    <source>
        <dbReference type="RuleBase" id="RU004135"/>
    </source>
</evidence>
<dbReference type="STRING" id="1797298.A2988_02895"/>
<dbReference type="SUPFAM" id="SSF53623">
    <property type="entry name" value="MurD-like peptide ligases, catalytic domain"/>
    <property type="match status" value="1"/>
</dbReference>
<dbReference type="Gene3D" id="3.40.1190.10">
    <property type="entry name" value="Mur-like, catalytic domain"/>
    <property type="match status" value="1"/>
</dbReference>
<accession>A0A1F5BUX7</accession>
<dbReference type="EMBL" id="MEYS01000001">
    <property type="protein sequence ID" value="OGD34446.1"/>
    <property type="molecule type" value="Genomic_DNA"/>
</dbReference>
<keyword evidence="9" id="KW-0132">Cell division</keyword>
<dbReference type="GO" id="GO:0009252">
    <property type="term" value="P:peptidoglycan biosynthetic process"/>
    <property type="evidence" value="ECO:0007669"/>
    <property type="project" value="UniProtKB-UniPathway"/>
</dbReference>
<dbReference type="PANTHER" id="PTHR23135:SF4">
    <property type="entry name" value="UDP-N-ACETYLMURAMOYL-L-ALANYL-D-GLUTAMATE--2,6-DIAMINOPIMELATE LIGASE MURE HOMOLOG, CHLOROPLASTIC"/>
    <property type="match status" value="1"/>
</dbReference>
<keyword evidence="8 9" id="KW-0961">Cell wall biogenesis/degradation</keyword>
<reference evidence="12 13" key="1">
    <citation type="journal article" date="2016" name="Nat. Commun.">
        <title>Thousands of microbial genomes shed light on interconnected biogeochemical processes in an aquifer system.</title>
        <authorList>
            <person name="Anantharaman K."/>
            <person name="Brown C.T."/>
            <person name="Hug L.A."/>
            <person name="Sharon I."/>
            <person name="Castelle C.J."/>
            <person name="Probst A.J."/>
            <person name="Thomas B.C."/>
            <person name="Singh A."/>
            <person name="Wilkins M.J."/>
            <person name="Karaoz U."/>
            <person name="Brodie E.L."/>
            <person name="Williams K.H."/>
            <person name="Hubbard S.S."/>
            <person name="Banfield J.F."/>
        </authorList>
    </citation>
    <scope>NUCLEOTIDE SEQUENCE [LARGE SCALE GENOMIC DNA]</scope>
</reference>
<dbReference type="GO" id="GO:0051301">
    <property type="term" value="P:cell division"/>
    <property type="evidence" value="ECO:0007669"/>
    <property type="project" value="UniProtKB-KW"/>
</dbReference>
<evidence type="ECO:0000256" key="7">
    <source>
        <dbReference type="ARBA" id="ARBA00022984"/>
    </source>
</evidence>
<evidence type="ECO:0000313" key="12">
    <source>
        <dbReference type="EMBL" id="OGD34446.1"/>
    </source>
</evidence>
<protein>
    <recommendedName>
        <fullName evidence="14">UDP-N-acetylmuramyl-tripeptide synthetase</fullName>
    </recommendedName>
</protein>
<dbReference type="InterPro" id="IPR036565">
    <property type="entry name" value="Mur-like_cat_sf"/>
</dbReference>
<evidence type="ECO:0000256" key="5">
    <source>
        <dbReference type="ARBA" id="ARBA00022840"/>
    </source>
</evidence>
<dbReference type="AlphaFoldDB" id="A0A1F5BUX7"/>
<comment type="caution">
    <text evidence="12">The sequence shown here is derived from an EMBL/GenBank/DDBJ whole genome shotgun (WGS) entry which is preliminary data.</text>
</comment>
<dbReference type="Pfam" id="PF02875">
    <property type="entry name" value="Mur_ligase_C"/>
    <property type="match status" value="1"/>
</dbReference>
<dbReference type="GO" id="GO:0008360">
    <property type="term" value="P:regulation of cell shape"/>
    <property type="evidence" value="ECO:0007669"/>
    <property type="project" value="UniProtKB-KW"/>
</dbReference>
<dbReference type="InterPro" id="IPR004101">
    <property type="entry name" value="Mur_ligase_C"/>
</dbReference>
<feature type="domain" description="Mur ligase C-terminal" evidence="10">
    <location>
        <begin position="261"/>
        <end position="393"/>
    </location>
</feature>
<evidence type="ECO:0000256" key="8">
    <source>
        <dbReference type="ARBA" id="ARBA00023316"/>
    </source>
</evidence>
<dbReference type="InterPro" id="IPR036615">
    <property type="entry name" value="Mur_ligase_C_dom_sf"/>
</dbReference>